<dbReference type="AlphaFoldDB" id="A0AAV4ZRS8"/>
<dbReference type="Pfam" id="PF20245">
    <property type="entry name" value="DUF6600"/>
    <property type="match status" value="1"/>
</dbReference>
<dbReference type="Proteomes" id="UP001055247">
    <property type="component" value="Unassembled WGS sequence"/>
</dbReference>
<dbReference type="RefSeq" id="WP_238230754.1">
    <property type="nucleotide sequence ID" value="NZ_BPQO01000020.1"/>
</dbReference>
<evidence type="ECO:0000313" key="2">
    <source>
        <dbReference type="EMBL" id="GJD90629.1"/>
    </source>
</evidence>
<reference evidence="2" key="2">
    <citation type="submission" date="2021-08" db="EMBL/GenBank/DDBJ databases">
        <authorList>
            <person name="Tani A."/>
            <person name="Ola A."/>
            <person name="Ogura Y."/>
            <person name="Katsura K."/>
            <person name="Hayashi T."/>
        </authorList>
    </citation>
    <scope>NUCLEOTIDE SEQUENCE</scope>
    <source>
        <strain evidence="2">DSM 16372</strain>
    </source>
</reference>
<organism evidence="2 3">
    <name type="scientific">Methylobacterium hispanicum</name>
    <dbReference type="NCBI Taxonomy" id="270350"/>
    <lineage>
        <taxon>Bacteria</taxon>
        <taxon>Pseudomonadati</taxon>
        <taxon>Pseudomonadota</taxon>
        <taxon>Alphaproteobacteria</taxon>
        <taxon>Hyphomicrobiales</taxon>
        <taxon>Methylobacteriaceae</taxon>
        <taxon>Methylobacterium</taxon>
    </lineage>
</organism>
<gene>
    <name evidence="2" type="ORF">BHAOGJBA_4171</name>
</gene>
<comment type="caution">
    <text evidence="2">The sequence shown here is derived from an EMBL/GenBank/DDBJ whole genome shotgun (WGS) entry which is preliminary data.</text>
</comment>
<name>A0AAV4ZRS8_9HYPH</name>
<dbReference type="EMBL" id="BPQO01000020">
    <property type="protein sequence ID" value="GJD90629.1"/>
    <property type="molecule type" value="Genomic_DNA"/>
</dbReference>
<feature type="signal peptide" evidence="1">
    <location>
        <begin position="1"/>
        <end position="21"/>
    </location>
</feature>
<dbReference type="InterPro" id="IPR046535">
    <property type="entry name" value="DUF6600"/>
</dbReference>
<accession>A0AAV4ZRS8</accession>
<feature type="chain" id="PRO_5043629852" evidence="1">
    <location>
        <begin position="22"/>
        <end position="165"/>
    </location>
</feature>
<proteinExistence type="predicted"/>
<keyword evidence="3" id="KW-1185">Reference proteome</keyword>
<sequence length="165" mass="17665">MTGGLLAILAALLVGATGALARDGGGPSGDLDRFGRWVDSKRYGEVWVPKVSLGWTPTNNGTYRQNDDGSWIWVSKDPFWSVTSVGGRWLKDRGEKWVWKPGLPPAPTGEGLGGGIVPIVGGFPGLPPGVAEARRTHYERTVRELAPISAPLPLPPLPSRRSSPY</sequence>
<reference evidence="2" key="1">
    <citation type="journal article" date="2016" name="Front. Microbiol.">
        <title>Genome Sequence of the Piezophilic, Mesophilic Sulfate-Reducing Bacterium Desulfovibrio indicus J2T.</title>
        <authorList>
            <person name="Cao J."/>
            <person name="Maignien L."/>
            <person name="Shao Z."/>
            <person name="Alain K."/>
            <person name="Jebbar M."/>
        </authorList>
    </citation>
    <scope>NUCLEOTIDE SEQUENCE</scope>
    <source>
        <strain evidence="2">DSM 16372</strain>
    </source>
</reference>
<evidence type="ECO:0000256" key="1">
    <source>
        <dbReference type="SAM" id="SignalP"/>
    </source>
</evidence>
<keyword evidence="1" id="KW-0732">Signal</keyword>
<protein>
    <submittedName>
        <fullName evidence="2">Uncharacterized protein</fullName>
    </submittedName>
</protein>
<evidence type="ECO:0000313" key="3">
    <source>
        <dbReference type="Proteomes" id="UP001055247"/>
    </source>
</evidence>